<dbReference type="NCBIfam" id="TIGR00174">
    <property type="entry name" value="miaA"/>
    <property type="match status" value="1"/>
</dbReference>
<reference evidence="14 15" key="1">
    <citation type="journal article" date="2015" name="Stand. Genomic Sci.">
        <title>Genomic Encyclopedia of Bacterial and Archaeal Type Strains, Phase III: the genomes of soil and plant-associated and newly described type strains.</title>
        <authorList>
            <person name="Whitman W.B."/>
            <person name="Woyke T."/>
            <person name="Klenk H.P."/>
            <person name="Zhou Y."/>
            <person name="Lilburn T.G."/>
            <person name="Beck B.J."/>
            <person name="De Vos P."/>
            <person name="Vandamme P."/>
            <person name="Eisen J.A."/>
            <person name="Garrity G."/>
            <person name="Hugenholtz P."/>
            <person name="Kyrpides N.C."/>
        </authorList>
    </citation>
    <scope>NUCLEOTIDE SEQUENCE [LARGE SCALE GENOMIC DNA]</scope>
    <source>
        <strain evidence="14 15">CGMCC 1.10822</strain>
    </source>
</reference>
<comment type="caution">
    <text evidence="14">The sequence shown here is derived from an EMBL/GenBank/DDBJ whole genome shotgun (WGS) entry which is preliminary data.</text>
</comment>
<feature type="binding site" evidence="10">
    <location>
        <begin position="17"/>
        <end position="22"/>
    </location>
    <ligand>
        <name>substrate</name>
    </ligand>
</feature>
<evidence type="ECO:0000256" key="9">
    <source>
        <dbReference type="ARBA" id="ARBA00049563"/>
    </source>
</evidence>
<keyword evidence="6 10" id="KW-0547">Nucleotide-binding</keyword>
<dbReference type="GO" id="GO:0006400">
    <property type="term" value="P:tRNA modification"/>
    <property type="evidence" value="ECO:0007669"/>
    <property type="project" value="TreeGrafter"/>
</dbReference>
<evidence type="ECO:0000256" key="8">
    <source>
        <dbReference type="ARBA" id="ARBA00022842"/>
    </source>
</evidence>
<dbReference type="Pfam" id="PF01715">
    <property type="entry name" value="IPPT"/>
    <property type="match status" value="1"/>
</dbReference>
<evidence type="ECO:0000256" key="5">
    <source>
        <dbReference type="ARBA" id="ARBA00022694"/>
    </source>
</evidence>
<dbReference type="FunFam" id="1.10.20.140:FF:000001">
    <property type="entry name" value="tRNA dimethylallyltransferase"/>
    <property type="match status" value="1"/>
</dbReference>
<dbReference type="AlphaFoldDB" id="A0A562R5B9"/>
<dbReference type="InterPro" id="IPR018022">
    <property type="entry name" value="IPT"/>
</dbReference>
<dbReference type="Gene3D" id="3.40.50.300">
    <property type="entry name" value="P-loop containing nucleotide triphosphate hydrolases"/>
    <property type="match status" value="1"/>
</dbReference>
<feature type="region of interest" description="Interaction with substrate tRNA" evidence="10">
    <location>
        <begin position="247"/>
        <end position="252"/>
    </location>
</feature>
<comment type="cofactor">
    <cofactor evidence="1 10">
        <name>Mg(2+)</name>
        <dbReference type="ChEBI" id="CHEBI:18420"/>
    </cofactor>
</comment>
<dbReference type="PANTHER" id="PTHR11088:SF60">
    <property type="entry name" value="TRNA DIMETHYLALLYLTRANSFERASE"/>
    <property type="match status" value="1"/>
</dbReference>
<evidence type="ECO:0000256" key="10">
    <source>
        <dbReference type="HAMAP-Rule" id="MF_00185"/>
    </source>
</evidence>
<feature type="region of interest" description="Interaction with substrate tRNA" evidence="10">
    <location>
        <begin position="40"/>
        <end position="43"/>
    </location>
</feature>
<keyword evidence="7 10" id="KW-0067">ATP-binding</keyword>
<feature type="site" description="Interaction with substrate tRNA" evidence="10">
    <location>
        <position position="128"/>
    </location>
</feature>
<dbReference type="SUPFAM" id="SSF52540">
    <property type="entry name" value="P-loop containing nucleoside triphosphate hydrolases"/>
    <property type="match status" value="1"/>
</dbReference>
<dbReference type="PANTHER" id="PTHR11088">
    <property type="entry name" value="TRNA DIMETHYLALLYLTRANSFERASE"/>
    <property type="match status" value="1"/>
</dbReference>
<dbReference type="Proteomes" id="UP000318431">
    <property type="component" value="Unassembled WGS sequence"/>
</dbReference>
<evidence type="ECO:0000256" key="11">
    <source>
        <dbReference type="RuleBase" id="RU003783"/>
    </source>
</evidence>
<dbReference type="GO" id="GO:0005524">
    <property type="term" value="F:ATP binding"/>
    <property type="evidence" value="ECO:0007669"/>
    <property type="project" value="UniProtKB-UniRule"/>
</dbReference>
<protein>
    <recommendedName>
        <fullName evidence="10">tRNA dimethylallyltransferase</fullName>
        <ecNumber evidence="10">2.5.1.75</ecNumber>
    </recommendedName>
    <alternativeName>
        <fullName evidence="10">Dimethylallyl diphosphate:tRNA dimethylallyltransferase</fullName>
        <shortName evidence="10">DMAPP:tRNA dimethylallyltransferase</shortName>
        <shortName evidence="10">DMATase</shortName>
    </alternativeName>
    <alternativeName>
        <fullName evidence="10">Isopentenyl-diphosphate:tRNA isopentenyltransferase</fullName>
        <shortName evidence="10">IPP transferase</shortName>
        <shortName evidence="10">IPPT</shortName>
        <shortName evidence="10">IPTase</shortName>
    </alternativeName>
</protein>
<dbReference type="RefSeq" id="WP_145649924.1">
    <property type="nucleotide sequence ID" value="NZ_VLLB01000005.1"/>
</dbReference>
<evidence type="ECO:0000313" key="14">
    <source>
        <dbReference type="EMBL" id="TWI64257.1"/>
    </source>
</evidence>
<evidence type="ECO:0000256" key="3">
    <source>
        <dbReference type="ARBA" id="ARBA00005842"/>
    </source>
</evidence>
<dbReference type="InterPro" id="IPR039657">
    <property type="entry name" value="Dimethylallyltransferase"/>
</dbReference>
<keyword evidence="8 10" id="KW-0460">Magnesium</keyword>
<gene>
    <name evidence="10" type="primary">miaA</name>
    <name evidence="14" type="ORF">IP91_03025</name>
</gene>
<comment type="similarity">
    <text evidence="3 10 13">Belongs to the IPP transferase family.</text>
</comment>
<evidence type="ECO:0000256" key="13">
    <source>
        <dbReference type="RuleBase" id="RU003785"/>
    </source>
</evidence>
<feature type="binding site" evidence="10">
    <location>
        <begin position="15"/>
        <end position="22"/>
    </location>
    <ligand>
        <name>ATP</name>
        <dbReference type="ChEBI" id="CHEBI:30616"/>
    </ligand>
</feature>
<accession>A0A562R5B9</accession>
<dbReference type="GO" id="GO:0052381">
    <property type="term" value="F:tRNA dimethylallyltransferase activity"/>
    <property type="evidence" value="ECO:0007669"/>
    <property type="project" value="UniProtKB-UniRule"/>
</dbReference>
<proteinExistence type="inferred from homology"/>
<dbReference type="InterPro" id="IPR027417">
    <property type="entry name" value="P-loop_NTPase"/>
</dbReference>
<dbReference type="Gene3D" id="1.10.20.140">
    <property type="match status" value="1"/>
</dbReference>
<keyword evidence="4 10" id="KW-0808">Transferase</keyword>
<comment type="subunit">
    <text evidence="10">Monomer.</text>
</comment>
<dbReference type="HAMAP" id="MF_00185">
    <property type="entry name" value="IPP_trans"/>
    <property type="match status" value="1"/>
</dbReference>
<evidence type="ECO:0000256" key="12">
    <source>
        <dbReference type="RuleBase" id="RU003784"/>
    </source>
</evidence>
<dbReference type="EMBL" id="VLLB01000005">
    <property type="protein sequence ID" value="TWI64257.1"/>
    <property type="molecule type" value="Genomic_DNA"/>
</dbReference>
<comment type="caution">
    <text evidence="10">Lacks conserved residue(s) required for the propagation of feature annotation.</text>
</comment>
<evidence type="ECO:0000256" key="6">
    <source>
        <dbReference type="ARBA" id="ARBA00022741"/>
    </source>
</evidence>
<keyword evidence="5 10" id="KW-0819">tRNA processing</keyword>
<evidence type="ECO:0000256" key="7">
    <source>
        <dbReference type="ARBA" id="ARBA00022840"/>
    </source>
</evidence>
<feature type="site" description="Interaction with substrate tRNA" evidence="10">
    <location>
        <position position="106"/>
    </location>
</feature>
<evidence type="ECO:0000256" key="1">
    <source>
        <dbReference type="ARBA" id="ARBA00001946"/>
    </source>
</evidence>
<comment type="function">
    <text evidence="2 10 12">Catalyzes the transfer of a dimethylallyl group onto the adenine at position 37 in tRNAs that read codons beginning with uridine, leading to the formation of N6-(dimethylallyl)adenosine (i(6)A).</text>
</comment>
<organism evidence="14 15">
    <name type="scientific">Pseudoduganella lurida</name>
    <dbReference type="NCBI Taxonomy" id="1036180"/>
    <lineage>
        <taxon>Bacteria</taxon>
        <taxon>Pseudomonadati</taxon>
        <taxon>Pseudomonadota</taxon>
        <taxon>Betaproteobacteria</taxon>
        <taxon>Burkholderiales</taxon>
        <taxon>Oxalobacteraceae</taxon>
        <taxon>Telluria group</taxon>
        <taxon>Pseudoduganella</taxon>
    </lineage>
</organism>
<dbReference type="EC" id="2.5.1.75" evidence="10"/>
<feature type="region of interest" description="Interaction with substrate tRNA" evidence="10">
    <location>
        <begin position="164"/>
        <end position="168"/>
    </location>
</feature>
<comment type="catalytic activity">
    <reaction evidence="9 10 11">
        <text>adenosine(37) in tRNA + dimethylallyl diphosphate = N(6)-dimethylallyladenosine(37) in tRNA + diphosphate</text>
        <dbReference type="Rhea" id="RHEA:26482"/>
        <dbReference type="Rhea" id="RHEA-COMP:10162"/>
        <dbReference type="Rhea" id="RHEA-COMP:10375"/>
        <dbReference type="ChEBI" id="CHEBI:33019"/>
        <dbReference type="ChEBI" id="CHEBI:57623"/>
        <dbReference type="ChEBI" id="CHEBI:74411"/>
        <dbReference type="ChEBI" id="CHEBI:74415"/>
        <dbReference type="EC" id="2.5.1.75"/>
    </reaction>
</comment>
<sequence>MNETPRRPLAVAIMGPTASGKTAAALAIAERIPAEIISVDSALVYRGMDIGTAKPTREERAAVPHHLIDIIDPLDAYSVAQFRTATLQLVDDIVTRGRLPLLVGGTMLYFKGLVDGLDDLPGADPAIRAELEDDAARLGWPAMHARLATLDPETAARLKPNDAQRLQRALEIIRLTGRPMSELLALRAPEALPFELLSFALEPQDRAVLHARIARRFDLMLEDDALLDEVDHLRRRGDLHPGLPSMRCVGYRQAWEYLDGRIDRAALRETGIIATRQLAKRQLTWLRSMPDRIVIDCLAPDAPAQILARLPAQF</sequence>
<evidence type="ECO:0000256" key="4">
    <source>
        <dbReference type="ARBA" id="ARBA00022679"/>
    </source>
</evidence>
<name>A0A562R5B9_9BURK</name>
<evidence type="ECO:0000256" key="2">
    <source>
        <dbReference type="ARBA" id="ARBA00003213"/>
    </source>
</evidence>
<keyword evidence="15" id="KW-1185">Reference proteome</keyword>
<evidence type="ECO:0000313" key="15">
    <source>
        <dbReference type="Proteomes" id="UP000318431"/>
    </source>
</evidence>
<dbReference type="OrthoDB" id="9776390at2"/>